<dbReference type="FunFam" id="3.40.50.1970:FF:000003">
    <property type="entry name" value="Alcohol dehydrogenase, iron-containing"/>
    <property type="match status" value="1"/>
</dbReference>
<evidence type="ECO:0000259" key="5">
    <source>
        <dbReference type="Pfam" id="PF25137"/>
    </source>
</evidence>
<dbReference type="Pfam" id="PF25137">
    <property type="entry name" value="ADH_Fe_C"/>
    <property type="match status" value="1"/>
</dbReference>
<comment type="cofactor">
    <cofactor evidence="1">
        <name>Fe cation</name>
        <dbReference type="ChEBI" id="CHEBI:24875"/>
    </cofactor>
</comment>
<accession>A0A4R1NRU6</accession>
<dbReference type="InterPro" id="IPR056798">
    <property type="entry name" value="ADH_Fe_C"/>
</dbReference>
<dbReference type="EMBL" id="SJOI01000001">
    <property type="protein sequence ID" value="TCL07516.1"/>
    <property type="molecule type" value="Genomic_DNA"/>
</dbReference>
<evidence type="ECO:0000256" key="2">
    <source>
        <dbReference type="ARBA" id="ARBA00007358"/>
    </source>
</evidence>
<comment type="similarity">
    <text evidence="2">Belongs to the iron-containing alcohol dehydrogenase family.</text>
</comment>
<dbReference type="InterPro" id="IPR039697">
    <property type="entry name" value="Alcohol_dehydrogenase_Fe"/>
</dbReference>
<dbReference type="Gene3D" id="3.40.50.1970">
    <property type="match status" value="1"/>
</dbReference>
<dbReference type="FunFam" id="1.20.1090.10:FF:000001">
    <property type="entry name" value="Aldehyde-alcohol dehydrogenase"/>
    <property type="match status" value="1"/>
</dbReference>
<gene>
    <name evidence="6" type="ORF">EZJ58_5845</name>
</gene>
<dbReference type="Gene3D" id="1.20.1090.10">
    <property type="entry name" value="Dehydroquinate synthase-like - alpha domain"/>
    <property type="match status" value="1"/>
</dbReference>
<dbReference type="RefSeq" id="WP_132927695.1">
    <property type="nucleotide sequence ID" value="NZ_SJOI01000001.1"/>
</dbReference>
<evidence type="ECO:0000313" key="7">
    <source>
        <dbReference type="Proteomes" id="UP000294555"/>
    </source>
</evidence>
<dbReference type="PROSITE" id="PS00060">
    <property type="entry name" value="ADH_IRON_2"/>
    <property type="match status" value="1"/>
</dbReference>
<dbReference type="PANTHER" id="PTHR11496:SF83">
    <property type="entry name" value="HYDROXYACID-OXOACID TRANSHYDROGENASE, MITOCHONDRIAL"/>
    <property type="match status" value="1"/>
</dbReference>
<evidence type="ECO:0000259" key="4">
    <source>
        <dbReference type="Pfam" id="PF00465"/>
    </source>
</evidence>
<keyword evidence="7" id="KW-1185">Reference proteome</keyword>
<dbReference type="GO" id="GO:0004022">
    <property type="term" value="F:alcohol dehydrogenase (NAD+) activity"/>
    <property type="evidence" value="ECO:0007669"/>
    <property type="project" value="TreeGrafter"/>
</dbReference>
<dbReference type="PANTHER" id="PTHR11496">
    <property type="entry name" value="ALCOHOL DEHYDROGENASE"/>
    <property type="match status" value="1"/>
</dbReference>
<name>A0A4R1NRU6_9GAMM</name>
<reference evidence="6 7" key="1">
    <citation type="submission" date="2019-02" db="EMBL/GenBank/DDBJ databases">
        <title>Investigation of anaerobic lignin degradation for improved lignocellulosic biofuels.</title>
        <authorList>
            <person name="Deangelis K."/>
        </authorList>
    </citation>
    <scope>NUCLEOTIDE SEQUENCE [LARGE SCALE GENOMIC DNA]</scope>
    <source>
        <strain evidence="6 7">159R</strain>
    </source>
</reference>
<organism evidence="6 7">
    <name type="scientific">Sodalis ligni</name>
    <dbReference type="NCBI Taxonomy" id="2697027"/>
    <lineage>
        <taxon>Bacteria</taxon>
        <taxon>Pseudomonadati</taxon>
        <taxon>Pseudomonadota</taxon>
        <taxon>Gammaproteobacteria</taxon>
        <taxon>Enterobacterales</taxon>
        <taxon>Bruguierivoracaceae</taxon>
        <taxon>Sodalis</taxon>
    </lineage>
</organism>
<dbReference type="SUPFAM" id="SSF56796">
    <property type="entry name" value="Dehydroquinate synthase-like"/>
    <property type="match status" value="1"/>
</dbReference>
<feature type="domain" description="Alcohol dehydrogenase iron-type/glycerol dehydrogenase GldA" evidence="4">
    <location>
        <begin position="9"/>
        <end position="177"/>
    </location>
</feature>
<proteinExistence type="inferred from homology"/>
<dbReference type="GO" id="GO:0046872">
    <property type="term" value="F:metal ion binding"/>
    <property type="evidence" value="ECO:0007669"/>
    <property type="project" value="InterPro"/>
</dbReference>
<comment type="caution">
    <text evidence="6">The sequence shown here is derived from an EMBL/GenBank/DDBJ whole genome shotgun (WGS) entry which is preliminary data.</text>
</comment>
<protein>
    <submittedName>
        <fullName evidence="6">Alcohol dehydrogenase class IV</fullName>
    </submittedName>
</protein>
<dbReference type="InterPro" id="IPR018211">
    <property type="entry name" value="ADH_Fe_CS"/>
</dbReference>
<dbReference type="PROSITE" id="PS00913">
    <property type="entry name" value="ADH_IRON_1"/>
    <property type="match status" value="1"/>
</dbReference>
<evidence type="ECO:0000256" key="1">
    <source>
        <dbReference type="ARBA" id="ARBA00001962"/>
    </source>
</evidence>
<dbReference type="InterPro" id="IPR001670">
    <property type="entry name" value="ADH_Fe/GldA"/>
</dbReference>
<dbReference type="Proteomes" id="UP000294555">
    <property type="component" value="Unassembled WGS sequence"/>
</dbReference>
<evidence type="ECO:0000256" key="3">
    <source>
        <dbReference type="ARBA" id="ARBA00023002"/>
    </source>
</evidence>
<dbReference type="CDD" id="cd08179">
    <property type="entry name" value="NADPH_BDH"/>
    <property type="match status" value="1"/>
</dbReference>
<dbReference type="AlphaFoldDB" id="A0A4R1NRU6"/>
<dbReference type="InterPro" id="IPR034802">
    <property type="entry name" value="NADPH_BDH"/>
</dbReference>
<evidence type="ECO:0000313" key="6">
    <source>
        <dbReference type="EMBL" id="TCL07516.1"/>
    </source>
</evidence>
<dbReference type="Pfam" id="PF00465">
    <property type="entry name" value="Fe-ADH"/>
    <property type="match status" value="1"/>
</dbReference>
<dbReference type="OrthoDB" id="9815791at2"/>
<keyword evidence="3" id="KW-0560">Oxidoreductase</keyword>
<sequence>MTISTFSLPRNIIYGENALDHLSQLTGKKAALVTGGSSMKRLGFLQRAEDLLKQAKFDCIIIDNVEPNPSIETVRRGAKAMLDFQPDWIVAIGGGSALDAAKVMWCFYEHPHLSFEDIIPVGAMPPLRTKARFVAIPSTSGSASEITAFSVITDSRNHIKYPIVAADMVPDIAILDPLIPAKMPPDVTVHTGMDVLTHALEAYVSTAATSFTDPYAVEAIRLVFENLETAYLQPENMTARFNMHNASALAGIAFTNASLGLVHSMAHKIGGEFGITHGLANAIMLPYIIQYNRLSTDKYRQLEKTLRINDLIDVIRDLNRRLNIPSTLKECRETAIEERKFNAVLERMSKNALADPCTLTNPGHPDVEDVRILYQQSYYGEEAFMFLVN</sequence>
<feature type="domain" description="Fe-containing alcohol dehydrogenase-like C-terminal" evidence="5">
    <location>
        <begin position="188"/>
        <end position="378"/>
    </location>
</feature>